<proteinExistence type="inferred from homology"/>
<evidence type="ECO:0000256" key="5">
    <source>
        <dbReference type="ARBA" id="ARBA00022777"/>
    </source>
</evidence>
<dbReference type="GO" id="GO:0071897">
    <property type="term" value="P:DNA biosynthetic process"/>
    <property type="evidence" value="ECO:0007669"/>
    <property type="project" value="UniProtKB-KW"/>
</dbReference>
<evidence type="ECO:0000313" key="13">
    <source>
        <dbReference type="Proteomes" id="UP000118449"/>
    </source>
</evidence>
<dbReference type="HAMAP" id="MF_04029">
    <property type="entry name" value="HSV_KITH"/>
    <property type="match status" value="1"/>
</dbReference>
<evidence type="ECO:0000256" key="4">
    <source>
        <dbReference type="ARBA" id="ARBA00022741"/>
    </source>
</evidence>
<dbReference type="InterPro" id="IPR001889">
    <property type="entry name" value="Herpes_TK"/>
</dbReference>
<dbReference type="EMBL" id="KF644575">
    <property type="protein sequence ID" value="AII81372.1"/>
    <property type="molecule type" value="Genomic_DNA"/>
</dbReference>
<evidence type="ECO:0000313" key="8">
    <source>
        <dbReference type="EMBL" id="AII81292.1"/>
    </source>
</evidence>
<reference evidence="11 12" key="2">
    <citation type="journal article" date="2014" name="J. Vet. Med. Sci.">
        <title>Full Genome Sequences of Zebra-Borne Equine Herpesvirus Type 1 Isolated from Zebra, Onager and Thomson's Gazelle.</title>
        <authorList>
            <person name="Guo X."/>
            <person name="Izume S."/>
            <person name="Okada A."/>
            <person name="Ohya K."/>
            <person name="Kimura T."/>
            <person name="Fukushi H."/>
        </authorList>
    </citation>
    <scope>NUCLEOTIDE SEQUENCE [LARGE SCALE GENOMIC DNA]</scope>
    <source>
        <strain evidence="9">94-137</strain>
        <strain evidence="10">T-529 10/84</strain>
        <strain evidence="8">T-616</strain>
        <strain evidence="7">T616 delta71</strain>
    </source>
</reference>
<dbReference type="GO" id="GO:0006230">
    <property type="term" value="P:TMP biosynthetic process"/>
    <property type="evidence" value="ECO:0007669"/>
    <property type="project" value="InterPro"/>
</dbReference>
<organism evidence="10 13">
    <name type="scientific">Equid alphaherpesvirus 1</name>
    <name type="common">Equine herpesvirus 1</name>
    <dbReference type="NCBI Taxonomy" id="10326"/>
    <lineage>
        <taxon>Viruses</taxon>
        <taxon>Duplodnaviria</taxon>
        <taxon>Heunggongvirae</taxon>
        <taxon>Peploviricota</taxon>
        <taxon>Herviviricetes</taxon>
        <taxon>Herpesvirales</taxon>
        <taxon>Orthoherpesviridae</taxon>
        <taxon>Alphaherpesvirinae</taxon>
        <taxon>Varicellovirus</taxon>
        <taxon>Varicellovirus equidalpha1</taxon>
    </lineage>
</organism>
<evidence type="ECO:0000313" key="10">
    <source>
        <dbReference type="EMBL" id="AII81770.1"/>
    </source>
</evidence>
<dbReference type="EMBL" id="KF644574">
    <property type="protein sequence ID" value="AII81292.1"/>
    <property type="molecule type" value="Genomic_DNA"/>
</dbReference>
<keyword evidence="6" id="KW-0067">ATP-binding</keyword>
<evidence type="ECO:0000313" key="7">
    <source>
        <dbReference type="EMBL" id="AII81213.1"/>
    </source>
</evidence>
<name>A0A076JY19_9ALPH</name>
<dbReference type="Proteomes" id="UP000106683">
    <property type="component" value="Segment"/>
</dbReference>
<keyword evidence="5 10" id="KW-0418">Kinase</keyword>
<sequence length="352" mass="38807">MAARVPSGEARRSASGAPVRRQVTIVRIYLDGVYGIGKSTTGRVMASAASGGSPTLYFPEPMAYWRTLFEADVISGIYNTQNRKQQGDLSADDAASITAHYQSRFTTPYLILHDHTFGLFGVDSLQRGTRPDLTVVFDRHPVASAVCFPAARYLIGDMSMCALIAMVATLPREPQGGNIVVTTLNVDEHVRRLRTRARIGEQIDMKLIATLRNVYSMLANTSNFLRSGRVWRDGWGELPLSCETYKHRATQMDAFQERESPELSDTLFAMFKTPELLDDRGVILEVHAWALDALMLKLRNLSVFCADLSGTPRQCAATVESLIPLMSSTLSDSESASSLERAARTFNAEMGV</sequence>
<evidence type="ECO:0000256" key="1">
    <source>
        <dbReference type="ARBA" id="ARBA00022518"/>
    </source>
</evidence>
<dbReference type="Proteomes" id="UP000145961">
    <property type="component" value="Segment"/>
</dbReference>
<evidence type="ECO:0000313" key="12">
    <source>
        <dbReference type="Proteomes" id="UP000106683"/>
    </source>
</evidence>
<dbReference type="InterPro" id="IPR027417">
    <property type="entry name" value="P-loop_NTPase"/>
</dbReference>
<evidence type="ECO:0000313" key="11">
    <source>
        <dbReference type="Proteomes" id="UP000102843"/>
    </source>
</evidence>
<dbReference type="EMBL" id="KF644573">
    <property type="protein sequence ID" value="AII81213.1"/>
    <property type="molecule type" value="Genomic_DNA"/>
</dbReference>
<dbReference type="EMBL" id="KF644580">
    <property type="protein sequence ID" value="AII81770.1"/>
    <property type="molecule type" value="Genomic_DNA"/>
</dbReference>
<keyword evidence="4" id="KW-0547">Nucleotide-binding</keyword>
<reference evidence="10 13" key="1">
    <citation type="journal article" date="1985" name="J. Am. Vet. Med. Assoc.">
        <title>Equine herpesvirus type 1 abortion in an onager and suspected herpesvirus myelitis in a zebra.</title>
        <authorList>
            <person name="Fukushi H."/>
            <person name="Guo X."/>
            <person name="Kimura T."/>
        </authorList>
    </citation>
    <scope>NUCLEOTIDE SEQUENCE [LARGE SCALE GENOMIC DNA]</scope>
    <source>
        <strain evidence="10">T-529 10/84</strain>
    </source>
</reference>
<dbReference type="Proteomes" id="UP000118449">
    <property type="component" value="Segment"/>
</dbReference>
<dbReference type="GO" id="GO:0005524">
    <property type="term" value="F:ATP binding"/>
    <property type="evidence" value="ECO:0007669"/>
    <property type="project" value="UniProtKB-KW"/>
</dbReference>
<dbReference type="Gene3D" id="3.40.50.300">
    <property type="entry name" value="P-loop containing nucleotide triphosphate hydrolases"/>
    <property type="match status" value="1"/>
</dbReference>
<dbReference type="Pfam" id="PF00693">
    <property type="entry name" value="Herpes_TK"/>
    <property type="match status" value="1"/>
</dbReference>
<keyword evidence="1" id="KW-0244">Early protein</keyword>
<evidence type="ECO:0000256" key="2">
    <source>
        <dbReference type="ARBA" id="ARBA00022634"/>
    </source>
</evidence>
<accession>A0A076JY19</accession>
<keyword evidence="3" id="KW-0808">Transferase</keyword>
<evidence type="ECO:0000313" key="9">
    <source>
        <dbReference type="EMBL" id="AII81372.1"/>
    </source>
</evidence>
<evidence type="ECO:0000256" key="6">
    <source>
        <dbReference type="ARBA" id="ARBA00022840"/>
    </source>
</evidence>
<protein>
    <submittedName>
        <fullName evidence="10">Thymidine kinase</fullName>
    </submittedName>
</protein>
<evidence type="ECO:0000256" key="3">
    <source>
        <dbReference type="ARBA" id="ARBA00022679"/>
    </source>
</evidence>
<dbReference type="SUPFAM" id="SSF52540">
    <property type="entry name" value="P-loop containing nucleoside triphosphate hydrolases"/>
    <property type="match status" value="1"/>
</dbReference>
<keyword evidence="2" id="KW-0237">DNA synthesis</keyword>
<dbReference type="GO" id="GO:0004797">
    <property type="term" value="F:thymidine kinase activity"/>
    <property type="evidence" value="ECO:0007669"/>
    <property type="project" value="InterPro"/>
</dbReference>
<dbReference type="Proteomes" id="UP000102843">
    <property type="component" value="Segment"/>
</dbReference>